<keyword evidence="7" id="KW-1185">Reference proteome</keyword>
<dbReference type="InterPro" id="IPR000847">
    <property type="entry name" value="LysR_HTH_N"/>
</dbReference>
<keyword evidence="2" id="KW-0805">Transcription regulation</keyword>
<dbReference type="PRINTS" id="PR00039">
    <property type="entry name" value="HTHLYSR"/>
</dbReference>
<dbReference type="Pfam" id="PF00126">
    <property type="entry name" value="HTH_1"/>
    <property type="match status" value="1"/>
</dbReference>
<dbReference type="InterPro" id="IPR036390">
    <property type="entry name" value="WH_DNA-bd_sf"/>
</dbReference>
<accession>A0A502CSE5</accession>
<evidence type="ECO:0000256" key="4">
    <source>
        <dbReference type="ARBA" id="ARBA00023163"/>
    </source>
</evidence>
<comment type="similarity">
    <text evidence="1">Belongs to the LysR transcriptional regulatory family.</text>
</comment>
<dbReference type="OrthoDB" id="9794694at2"/>
<dbReference type="Proteomes" id="UP000318413">
    <property type="component" value="Unassembled WGS sequence"/>
</dbReference>
<organism evidence="6 7">
    <name type="scientific">Sphingomonas oligophenolica</name>
    <dbReference type="NCBI Taxonomy" id="301154"/>
    <lineage>
        <taxon>Bacteria</taxon>
        <taxon>Pseudomonadati</taxon>
        <taxon>Pseudomonadota</taxon>
        <taxon>Alphaproteobacteria</taxon>
        <taxon>Sphingomonadales</taxon>
        <taxon>Sphingomonadaceae</taxon>
        <taxon>Sphingomonas</taxon>
    </lineage>
</organism>
<dbReference type="GO" id="GO:0043565">
    <property type="term" value="F:sequence-specific DNA binding"/>
    <property type="evidence" value="ECO:0007669"/>
    <property type="project" value="TreeGrafter"/>
</dbReference>
<dbReference type="PANTHER" id="PTHR30537:SF74">
    <property type="entry name" value="HTH-TYPE TRANSCRIPTIONAL REGULATOR TRPI"/>
    <property type="match status" value="1"/>
</dbReference>
<gene>
    <name evidence="6" type="ORF">EAH84_02360</name>
</gene>
<evidence type="ECO:0000313" key="7">
    <source>
        <dbReference type="Proteomes" id="UP000318413"/>
    </source>
</evidence>
<dbReference type="GO" id="GO:0006351">
    <property type="term" value="P:DNA-templated transcription"/>
    <property type="evidence" value="ECO:0007669"/>
    <property type="project" value="TreeGrafter"/>
</dbReference>
<dbReference type="SUPFAM" id="SSF53850">
    <property type="entry name" value="Periplasmic binding protein-like II"/>
    <property type="match status" value="1"/>
</dbReference>
<protein>
    <submittedName>
        <fullName evidence="6">LysR family transcriptional regulator</fullName>
    </submittedName>
</protein>
<dbReference type="Pfam" id="PF03466">
    <property type="entry name" value="LysR_substrate"/>
    <property type="match status" value="1"/>
</dbReference>
<keyword evidence="3" id="KW-0238">DNA-binding</keyword>
<comment type="caution">
    <text evidence="6">The sequence shown here is derived from an EMBL/GenBank/DDBJ whole genome shotgun (WGS) entry which is preliminary data.</text>
</comment>
<sequence length="307" mass="33571">MRRLPPLGAIEAFVQVARLGSVKAAAEELALSAPALSRRVQALERFIGKPLFARRHQAMTLNADGDKLLSQLAPALDSLSDAVESMTSGTEVLRLRLGVLPLFASQRLFPRLGELRAAHPELHLDIDTAGHGVARLGDGLDAVIALARDIDPSLYARRLDRNSVYVIGARALLDGPDPVTRPEQLGGLTALIHRDMPDTFTAWRHAAGLPDLEPLAVDHFDSGALMLEAAAQGLGIAFMLDSHFQAAHDPRLVRLFDIDVESPHSYWFVCRPRALQQKPVRMFHDWLIGTLAEEPAPKPSRTRIASI</sequence>
<evidence type="ECO:0000313" key="6">
    <source>
        <dbReference type="EMBL" id="TPG15652.1"/>
    </source>
</evidence>
<evidence type="ECO:0000256" key="2">
    <source>
        <dbReference type="ARBA" id="ARBA00023015"/>
    </source>
</evidence>
<name>A0A502CSE5_9SPHN</name>
<evidence type="ECO:0000259" key="5">
    <source>
        <dbReference type="PROSITE" id="PS50931"/>
    </source>
</evidence>
<dbReference type="SUPFAM" id="SSF46785">
    <property type="entry name" value="Winged helix' DNA-binding domain"/>
    <property type="match status" value="1"/>
</dbReference>
<dbReference type="PANTHER" id="PTHR30537">
    <property type="entry name" value="HTH-TYPE TRANSCRIPTIONAL REGULATOR"/>
    <property type="match status" value="1"/>
</dbReference>
<dbReference type="PROSITE" id="PS50931">
    <property type="entry name" value="HTH_LYSR"/>
    <property type="match status" value="1"/>
</dbReference>
<dbReference type="GO" id="GO:0003700">
    <property type="term" value="F:DNA-binding transcription factor activity"/>
    <property type="evidence" value="ECO:0007669"/>
    <property type="project" value="InterPro"/>
</dbReference>
<evidence type="ECO:0000256" key="3">
    <source>
        <dbReference type="ARBA" id="ARBA00023125"/>
    </source>
</evidence>
<dbReference type="AlphaFoldDB" id="A0A502CSE5"/>
<evidence type="ECO:0000256" key="1">
    <source>
        <dbReference type="ARBA" id="ARBA00009437"/>
    </source>
</evidence>
<proteinExistence type="inferred from homology"/>
<reference evidence="6 7" key="1">
    <citation type="journal article" date="2019" name="Environ. Microbiol.">
        <title>Species interactions and distinct microbial communities in high Arctic permafrost affected cryosols are associated with the CH4 and CO2 gas fluxes.</title>
        <authorList>
            <person name="Altshuler I."/>
            <person name="Hamel J."/>
            <person name="Turney S."/>
            <person name="Magnuson E."/>
            <person name="Levesque R."/>
            <person name="Greer C."/>
            <person name="Whyte L.G."/>
        </authorList>
    </citation>
    <scope>NUCLEOTIDE SEQUENCE [LARGE SCALE GENOMIC DNA]</scope>
    <source>
        <strain evidence="6 7">S5.1</strain>
    </source>
</reference>
<dbReference type="InterPro" id="IPR058163">
    <property type="entry name" value="LysR-type_TF_proteobact-type"/>
</dbReference>
<dbReference type="RefSeq" id="WP_140867057.1">
    <property type="nucleotide sequence ID" value="NZ_RCZK01000001.1"/>
</dbReference>
<dbReference type="Gene3D" id="3.40.190.10">
    <property type="entry name" value="Periplasmic binding protein-like II"/>
    <property type="match status" value="2"/>
</dbReference>
<dbReference type="InterPro" id="IPR005119">
    <property type="entry name" value="LysR_subst-bd"/>
</dbReference>
<dbReference type="Gene3D" id="1.10.10.10">
    <property type="entry name" value="Winged helix-like DNA-binding domain superfamily/Winged helix DNA-binding domain"/>
    <property type="match status" value="1"/>
</dbReference>
<keyword evidence="4" id="KW-0804">Transcription</keyword>
<feature type="domain" description="HTH lysR-type" evidence="5">
    <location>
        <begin position="5"/>
        <end position="62"/>
    </location>
</feature>
<dbReference type="EMBL" id="RCZK01000001">
    <property type="protein sequence ID" value="TPG15652.1"/>
    <property type="molecule type" value="Genomic_DNA"/>
</dbReference>
<dbReference type="InterPro" id="IPR036388">
    <property type="entry name" value="WH-like_DNA-bd_sf"/>
</dbReference>